<evidence type="ECO:0000256" key="9">
    <source>
        <dbReference type="PIRSR" id="PIRSR600246-3"/>
    </source>
</evidence>
<feature type="site" description="Cleavage; by autolysis" evidence="9">
    <location>
        <begin position="517"/>
        <end position="518"/>
    </location>
</feature>
<evidence type="ECO:0000256" key="5">
    <source>
        <dbReference type="ARBA" id="ARBA00022825"/>
    </source>
</evidence>
<dbReference type="Pfam" id="PF03575">
    <property type="entry name" value="Peptidase_S51"/>
    <property type="match status" value="1"/>
</dbReference>
<evidence type="ECO:0000256" key="4">
    <source>
        <dbReference type="ARBA" id="ARBA00022813"/>
    </source>
</evidence>
<dbReference type="AlphaFoldDB" id="A0A372DQA6"/>
<evidence type="ECO:0000256" key="10">
    <source>
        <dbReference type="SAM" id="SignalP"/>
    </source>
</evidence>
<evidence type="ECO:0000256" key="2">
    <source>
        <dbReference type="ARBA" id="ARBA00022670"/>
    </source>
</evidence>
<dbReference type="EMBL" id="QVPD01000003">
    <property type="protein sequence ID" value="RFP61522.1"/>
    <property type="molecule type" value="Genomic_DNA"/>
</dbReference>
<accession>A0A372DQA6</accession>
<proteinExistence type="inferred from homology"/>
<evidence type="ECO:0000256" key="1">
    <source>
        <dbReference type="ARBA" id="ARBA00006534"/>
    </source>
</evidence>
<evidence type="ECO:0000256" key="8">
    <source>
        <dbReference type="PIRSR" id="PIRSR600246-2"/>
    </source>
</evidence>
<dbReference type="SUPFAM" id="SSF52317">
    <property type="entry name" value="Class I glutamine amidotransferase-like"/>
    <property type="match status" value="1"/>
</dbReference>
<dbReference type="InterPro" id="IPR029055">
    <property type="entry name" value="Ntn_hydrolases_N"/>
</dbReference>
<keyword evidence="5" id="KW-0720">Serine protease</keyword>
<feature type="chain" id="PRO_5017027083" description="Isoaspartyl peptidase" evidence="10">
    <location>
        <begin position="34"/>
        <end position="657"/>
    </location>
</feature>
<dbReference type="InterPro" id="IPR000246">
    <property type="entry name" value="Peptidase_T2"/>
</dbReference>
<evidence type="ECO:0000256" key="7">
    <source>
        <dbReference type="PIRSR" id="PIRSR600246-1"/>
    </source>
</evidence>
<dbReference type="SUPFAM" id="SSF56235">
    <property type="entry name" value="N-terminal nucleophile aminohydrolases (Ntn hydrolases)"/>
    <property type="match status" value="1"/>
</dbReference>
<dbReference type="PANTHER" id="PTHR10188">
    <property type="entry name" value="L-ASPARAGINASE"/>
    <property type="match status" value="1"/>
</dbReference>
<dbReference type="FunFam" id="3.60.20.30:FF:000001">
    <property type="entry name" value="Isoaspartyl peptidase/L-asparaginase"/>
    <property type="match status" value="1"/>
</dbReference>
<feature type="signal peptide" evidence="10">
    <location>
        <begin position="1"/>
        <end position="33"/>
    </location>
</feature>
<dbReference type="CDD" id="cd03145">
    <property type="entry name" value="GAT1_cyanophycinase"/>
    <property type="match status" value="1"/>
</dbReference>
<keyword evidence="10" id="KW-0732">Signal</keyword>
<dbReference type="PANTHER" id="PTHR10188:SF6">
    <property type="entry name" value="N(4)-(BETA-N-ACETYLGLUCOSAMINYL)-L-ASPARAGINASE"/>
    <property type="match status" value="1"/>
</dbReference>
<evidence type="ECO:0000313" key="12">
    <source>
        <dbReference type="Proteomes" id="UP000262917"/>
    </source>
</evidence>
<evidence type="ECO:0000313" key="11">
    <source>
        <dbReference type="EMBL" id="RFP61522.1"/>
    </source>
</evidence>
<dbReference type="Pfam" id="PF01112">
    <property type="entry name" value="Asparaginase_2"/>
    <property type="match status" value="1"/>
</dbReference>
<feature type="binding site" evidence="8">
    <location>
        <begin position="546"/>
        <end position="549"/>
    </location>
    <ligand>
        <name>substrate</name>
    </ligand>
</feature>
<dbReference type="InterPro" id="IPR005320">
    <property type="entry name" value="Peptidase_S51"/>
</dbReference>
<keyword evidence="3" id="KW-0378">Hydrolase</keyword>
<feature type="binding site" evidence="8">
    <location>
        <begin position="568"/>
        <end position="571"/>
    </location>
    <ligand>
        <name>substrate</name>
    </ligand>
</feature>
<dbReference type="CDD" id="cd04701">
    <property type="entry name" value="Asparaginase_2"/>
    <property type="match status" value="1"/>
</dbReference>
<dbReference type="Proteomes" id="UP000262917">
    <property type="component" value="Unassembled WGS sequence"/>
</dbReference>
<gene>
    <name evidence="11" type="ORF">D0Y53_04195</name>
</gene>
<dbReference type="Gene3D" id="3.40.50.880">
    <property type="match status" value="1"/>
</dbReference>
<organism evidence="11 12">
    <name type="scientific">Cognatiluteimonas weifangensis</name>
    <dbReference type="NCBI Taxonomy" id="2303539"/>
    <lineage>
        <taxon>Bacteria</taxon>
        <taxon>Pseudomonadati</taxon>
        <taxon>Pseudomonadota</taxon>
        <taxon>Gammaproteobacteria</taxon>
        <taxon>Lysobacterales</taxon>
        <taxon>Lysobacteraceae</taxon>
        <taxon>Cognatiluteimonas</taxon>
    </lineage>
</organism>
<feature type="active site" description="Nucleophile" evidence="7">
    <location>
        <position position="518"/>
    </location>
</feature>
<reference evidence="11 12" key="1">
    <citation type="submission" date="2018-08" db="EMBL/GenBank/DDBJ databases">
        <title>Lysobacter weifangensis sp. nov., a new member of the family 'Xanthomonadaceae', isolated from soil in a farmland.</title>
        <authorList>
            <person name="Zhao H."/>
        </authorList>
    </citation>
    <scope>NUCLEOTIDE SEQUENCE [LARGE SCALE GENOMIC DNA]</scope>
    <source>
        <strain evidence="11 12">WF-2</strain>
    </source>
</reference>
<comment type="caution">
    <text evidence="11">The sequence shown here is derived from an EMBL/GenBank/DDBJ whole genome shotgun (WGS) entry which is preliminary data.</text>
</comment>
<evidence type="ECO:0000256" key="3">
    <source>
        <dbReference type="ARBA" id="ARBA00022801"/>
    </source>
</evidence>
<evidence type="ECO:0000256" key="6">
    <source>
        <dbReference type="ARBA" id="ARBA00069124"/>
    </source>
</evidence>
<dbReference type="Gene3D" id="3.60.20.30">
    <property type="entry name" value="(Glycosyl)asparaginase"/>
    <property type="match status" value="1"/>
</dbReference>
<keyword evidence="4" id="KW-0068">Autocatalytic cleavage</keyword>
<name>A0A372DQA6_9GAMM</name>
<dbReference type="InterPro" id="IPR029062">
    <property type="entry name" value="Class_I_gatase-like"/>
</dbReference>
<comment type="similarity">
    <text evidence="1">Belongs to the peptidase S51 family.</text>
</comment>
<keyword evidence="12" id="KW-1185">Reference proteome</keyword>
<keyword evidence="2" id="KW-0645">Protease</keyword>
<dbReference type="GO" id="GO:0008236">
    <property type="term" value="F:serine-type peptidase activity"/>
    <property type="evidence" value="ECO:0007669"/>
    <property type="project" value="UniProtKB-KW"/>
</dbReference>
<sequence length="657" mass="68515">MKHVVGKRQFRARWLRALLGACLSLLLALPVAAASGASGYRHYLLGDADAPTPGQVRPGLLLMGGGDRNFDAMHWFMEKAGNGHIVVLRASQGGEIGEEFFNEVGGIKSVETFVFKDREAATDPKILAALKRADGIFLAGGDQSRYVRYWRGTPVGAALDAHVKAGKPLGGTSAGLAMLGEYLYGAMDGGSQTSPRALADPLGDGNTIETDFLHIAQLKGIVTDTHFSERARLGRLVAFLAKAEHMAGKPLLGLGVDEDAAVAVAGDGSARIYATAPGAGATVVRGGFAQKQTEDAAMNLDRVDTVVAGADSLLRLPEGRVERPLAQRSYAVRDGVLVALDTPMLVIHGGAGVEPGDLTADEEAEVKRALEAALRAGHAKLQAGASSLDAVTAAITVLEDAPQFNAGRGAVFTHDGRNELDTSIMDGASGKAGAAAGLHRVRNPITLARAIMDKSNHVMMVGDGAELFAKEQGIALVDPSYFRTEKRWQALQKALQEEQDAQASNTPLVLPGKAYFGTVGALALDARGHLAAGTSTGGMTNKRYGRVGDSPIIGAGTWADARCAVSGTGWGEFYIRTAAAHEICARVRLDGQPLARAADGVINRDIPKAGGDGGAIALGADGSVAFPFNTGGMYRGWIGADGVPHVAIYREDPLPLP</sequence>
<protein>
    <recommendedName>
        <fullName evidence="6">Isoaspartyl peptidase</fullName>
    </recommendedName>
</protein>
<dbReference type="GO" id="GO:0006508">
    <property type="term" value="P:proteolysis"/>
    <property type="evidence" value="ECO:0007669"/>
    <property type="project" value="UniProtKB-KW"/>
</dbReference>
<dbReference type="OrthoDB" id="9780217at2"/>
<dbReference type="GO" id="GO:0016811">
    <property type="term" value="F:hydrolase activity, acting on carbon-nitrogen (but not peptide) bonds, in linear amides"/>
    <property type="evidence" value="ECO:0007669"/>
    <property type="project" value="UniProtKB-ARBA"/>
</dbReference>